<comment type="caution">
    <text evidence="1">The sequence shown here is derived from an EMBL/GenBank/DDBJ whole genome shotgun (WGS) entry which is preliminary data.</text>
</comment>
<dbReference type="EMBL" id="WBOT01000003">
    <property type="protein sequence ID" value="KAB2332523.1"/>
    <property type="molecule type" value="Genomic_DNA"/>
</dbReference>
<dbReference type="Proteomes" id="UP000441354">
    <property type="component" value="Unassembled WGS sequence"/>
</dbReference>
<dbReference type="RefSeq" id="WP_151573823.1">
    <property type="nucleotide sequence ID" value="NZ_WBOT01000003.1"/>
</dbReference>
<dbReference type="Gene3D" id="3.30.360.40">
    <property type="entry name" value="YwmB-like"/>
    <property type="match status" value="1"/>
</dbReference>
<evidence type="ECO:0000313" key="2">
    <source>
        <dbReference type="Proteomes" id="UP000441354"/>
    </source>
</evidence>
<dbReference type="Gene3D" id="3.30.2030.10">
    <property type="entry name" value="YwmB-like"/>
    <property type="match status" value="1"/>
</dbReference>
<dbReference type="InterPro" id="IPR014794">
    <property type="entry name" value="DUF1779"/>
</dbReference>
<dbReference type="SUPFAM" id="SSF143842">
    <property type="entry name" value="YwmB-like"/>
    <property type="match status" value="1"/>
</dbReference>
<gene>
    <name evidence="1" type="ORF">F7732_10515</name>
</gene>
<proteinExistence type="predicted"/>
<organism evidence="1 2">
    <name type="scientific">Bacillus mesophilum</name>
    <dbReference type="NCBI Taxonomy" id="1071718"/>
    <lineage>
        <taxon>Bacteria</taxon>
        <taxon>Bacillati</taxon>
        <taxon>Bacillota</taxon>
        <taxon>Bacilli</taxon>
        <taxon>Bacillales</taxon>
        <taxon>Bacillaceae</taxon>
        <taxon>Bacillus</taxon>
    </lineage>
</organism>
<sequence>MKDKKAILLAIITVIGFMGLTTGNKTIVAYEELDLSKFASVMEDENIMISEWSLHAREKMESFETLDQAEGYTNQLKKAYADWEWTVKSESDQWEATASKTDDEGIAESIKVMSAEAGGEIQSYLTYEMKGSLWNSDTEQLAENKLKSRLSDLFRGNTTIFSCMKGEFNDKINGSLSNTASHLLEVFDAEEIETLEEESFVSTTANSPMFHESVAAGGQKMNVQIGLRTEGMGANTTIVIGTPIITIEY</sequence>
<reference evidence="1 2" key="1">
    <citation type="journal article" date="2014" name="Arch. Microbiol.">
        <title>Bacillus mesophilum sp. nov., strain IITR-54T, a novel 4-chlorobiphenyl dechlorinating bacterium.</title>
        <authorList>
            <person name="Manickam N."/>
            <person name="Singh N.K."/>
            <person name="Bajaj A."/>
            <person name="Kumar R.M."/>
            <person name="Kaur G."/>
            <person name="Kaur N."/>
            <person name="Bala M."/>
            <person name="Kumar A."/>
            <person name="Mayilraj S."/>
        </authorList>
    </citation>
    <scope>NUCLEOTIDE SEQUENCE [LARGE SCALE GENOMIC DNA]</scope>
    <source>
        <strain evidence="1 2">IITR-54</strain>
    </source>
</reference>
<dbReference type="InterPro" id="IPR036209">
    <property type="entry name" value="YwmB-like_sf"/>
</dbReference>
<dbReference type="OrthoDB" id="2374820at2"/>
<accession>A0A7V7RMA3</accession>
<keyword evidence="2" id="KW-1185">Reference proteome</keyword>
<dbReference type="AlphaFoldDB" id="A0A7V7RMA3"/>
<dbReference type="Pfam" id="PF08680">
    <property type="entry name" value="DUF1779"/>
    <property type="match status" value="1"/>
</dbReference>
<protein>
    <submittedName>
        <fullName evidence="1">YwmB family TATA-box binding protein</fullName>
    </submittedName>
</protein>
<evidence type="ECO:0000313" key="1">
    <source>
        <dbReference type="EMBL" id="KAB2332523.1"/>
    </source>
</evidence>
<name>A0A7V7RMA3_9BACI</name>